<keyword evidence="1" id="KW-0732">Signal</keyword>
<name>A0AAU9DH44_9BACT</name>
<evidence type="ECO:0000256" key="1">
    <source>
        <dbReference type="SAM" id="SignalP"/>
    </source>
</evidence>
<evidence type="ECO:0000313" key="3">
    <source>
        <dbReference type="Proteomes" id="UP001348817"/>
    </source>
</evidence>
<proteinExistence type="predicted"/>
<gene>
    <name evidence="2" type="ORF">FUAX_28220</name>
</gene>
<protein>
    <recommendedName>
        <fullName evidence="4">Adhesin domain-containing protein</fullName>
    </recommendedName>
</protein>
<dbReference type="EMBL" id="AP025314">
    <property type="protein sequence ID" value="BDD10390.1"/>
    <property type="molecule type" value="Genomic_DNA"/>
</dbReference>
<accession>A0AAU9DH44</accession>
<evidence type="ECO:0008006" key="4">
    <source>
        <dbReference type="Google" id="ProtNLM"/>
    </source>
</evidence>
<dbReference type="KEGG" id="fax:FUAX_28220"/>
<dbReference type="AlphaFoldDB" id="A0AAU9DH44"/>
<feature type="chain" id="PRO_5043347507" description="Adhesin domain-containing protein" evidence="1">
    <location>
        <begin position="26"/>
        <end position="356"/>
    </location>
</feature>
<organism evidence="2 3">
    <name type="scientific">Fulvitalea axinellae</name>
    <dbReference type="NCBI Taxonomy" id="1182444"/>
    <lineage>
        <taxon>Bacteria</taxon>
        <taxon>Pseudomonadati</taxon>
        <taxon>Bacteroidota</taxon>
        <taxon>Cytophagia</taxon>
        <taxon>Cytophagales</taxon>
        <taxon>Persicobacteraceae</taxon>
        <taxon>Fulvitalea</taxon>
    </lineage>
</organism>
<reference evidence="2 3" key="1">
    <citation type="submission" date="2021-12" db="EMBL/GenBank/DDBJ databases">
        <title>Genome sequencing of bacteria with rrn-lacking chromosome and rrn-plasmid.</title>
        <authorList>
            <person name="Anda M."/>
            <person name="Iwasaki W."/>
        </authorList>
    </citation>
    <scope>NUCLEOTIDE SEQUENCE [LARGE SCALE GENOMIC DNA]</scope>
    <source>
        <strain evidence="2 3">DSM 100852</strain>
    </source>
</reference>
<evidence type="ECO:0000313" key="2">
    <source>
        <dbReference type="EMBL" id="BDD10390.1"/>
    </source>
</evidence>
<keyword evidence="3" id="KW-1185">Reference proteome</keyword>
<dbReference type="Proteomes" id="UP001348817">
    <property type="component" value="Chromosome"/>
</dbReference>
<dbReference type="RefSeq" id="WP_338391949.1">
    <property type="nucleotide sequence ID" value="NZ_AP025314.1"/>
</dbReference>
<sequence>MKKSLIYKPLFSLFFIALASQVAFAQEKTKSIQKEYELDKDADVYISNKYGKVQIDTWSQNKAILNVEIKAEGRNESRTREMLERIKIDIDNDTPGSLSVVTQINSMSSRGKEHFAINYYLKIPKTVSLRLKNSFGPTSLDNFDGPLEADLRYCDSFRAQNLTGKSEIELQFSKARIESMAKGRLEPKYTETRLAKARDIELDSRFSEVKIGEVESLDLDIQYGELDVDKAERVSGKFSFTPVQIKNLKEYAKLSGRYGGDFEIKYVAPDFESVTVETQFTDVEVGIDKRAKAEVEADLSFADFDYPNESWVDFHYREKGNTSSKYRGKIGGGGTSKVKFKSSYGDVELEEAELDD</sequence>
<feature type="signal peptide" evidence="1">
    <location>
        <begin position="1"/>
        <end position="25"/>
    </location>
</feature>